<dbReference type="Proteomes" id="UP000663852">
    <property type="component" value="Unassembled WGS sequence"/>
</dbReference>
<feature type="region of interest" description="Disordered" evidence="1">
    <location>
        <begin position="87"/>
        <end position="137"/>
    </location>
</feature>
<feature type="compositionally biased region" description="Pro residues" evidence="1">
    <location>
        <begin position="98"/>
        <end position="112"/>
    </location>
</feature>
<evidence type="ECO:0000313" key="4">
    <source>
        <dbReference type="Proteomes" id="UP000663828"/>
    </source>
</evidence>
<keyword evidence="4" id="KW-1185">Reference proteome</keyword>
<gene>
    <name evidence="3" type="ORF">EDS130_LOCUS28544</name>
    <name evidence="2" type="ORF">XAT740_LOCUS21404</name>
</gene>
<evidence type="ECO:0000313" key="2">
    <source>
        <dbReference type="EMBL" id="CAF1159531.1"/>
    </source>
</evidence>
<dbReference type="EMBL" id="CAJNOR010001536">
    <property type="protein sequence ID" value="CAF1159531.1"/>
    <property type="molecule type" value="Genomic_DNA"/>
</dbReference>
<dbReference type="Proteomes" id="UP000663828">
    <property type="component" value="Unassembled WGS sequence"/>
</dbReference>
<name>A0A814TCB5_ADIRI</name>
<reference evidence="2" key="1">
    <citation type="submission" date="2021-02" db="EMBL/GenBank/DDBJ databases">
        <authorList>
            <person name="Nowell W R."/>
        </authorList>
    </citation>
    <scope>NUCLEOTIDE SEQUENCE</scope>
</reference>
<evidence type="ECO:0000256" key="1">
    <source>
        <dbReference type="SAM" id="MobiDB-lite"/>
    </source>
</evidence>
<accession>A0A814TCB5</accession>
<proteinExistence type="predicted"/>
<feature type="compositionally biased region" description="Basic and acidic residues" evidence="1">
    <location>
        <begin position="113"/>
        <end position="127"/>
    </location>
</feature>
<dbReference type="AlphaFoldDB" id="A0A814TCB5"/>
<protein>
    <submittedName>
        <fullName evidence="2">Uncharacterized protein</fullName>
    </submittedName>
</protein>
<organism evidence="2 4">
    <name type="scientific">Adineta ricciae</name>
    <name type="common">Rotifer</name>
    <dbReference type="NCBI Taxonomy" id="249248"/>
    <lineage>
        <taxon>Eukaryota</taxon>
        <taxon>Metazoa</taxon>
        <taxon>Spiralia</taxon>
        <taxon>Gnathifera</taxon>
        <taxon>Rotifera</taxon>
        <taxon>Eurotatoria</taxon>
        <taxon>Bdelloidea</taxon>
        <taxon>Adinetida</taxon>
        <taxon>Adinetidae</taxon>
        <taxon>Adineta</taxon>
    </lineage>
</organism>
<dbReference type="EMBL" id="CAJNOJ010000186">
    <property type="protein sequence ID" value="CAF1261597.1"/>
    <property type="molecule type" value="Genomic_DNA"/>
</dbReference>
<evidence type="ECO:0000313" key="3">
    <source>
        <dbReference type="EMBL" id="CAF1261597.1"/>
    </source>
</evidence>
<comment type="caution">
    <text evidence="2">The sequence shown here is derived from an EMBL/GenBank/DDBJ whole genome shotgun (WGS) entry which is preliminary data.</text>
</comment>
<sequence length="137" mass="15575">MKISVFTTLRMLGDQTKHVVGVRNKSFHFSLNNIILDNEQQNSVEVFFLFLFKSCQFALSFQFTFGENTFFHFTTHRINLEERMGNCCSGLGKDDKNGPPPPDRQSGPPPPQRGRDDDNRRGDHRGDGPGSEGKQKK</sequence>